<feature type="transmembrane region" description="Helical" evidence="6">
    <location>
        <begin position="375"/>
        <end position="395"/>
    </location>
</feature>
<dbReference type="PROSITE" id="PS50850">
    <property type="entry name" value="MFS"/>
    <property type="match status" value="1"/>
</dbReference>
<proteinExistence type="predicted"/>
<dbReference type="EMBL" id="NSJF01000008">
    <property type="protein sequence ID" value="PAT33526.1"/>
    <property type="molecule type" value="Genomic_DNA"/>
</dbReference>
<feature type="transmembrane region" description="Helical" evidence="6">
    <location>
        <begin position="348"/>
        <end position="369"/>
    </location>
</feature>
<feature type="transmembrane region" description="Helical" evidence="6">
    <location>
        <begin position="83"/>
        <end position="106"/>
    </location>
</feature>
<organism evidence="8 9">
    <name type="scientific">Vandammella animalimorsus</name>
    <dbReference type="NCBI Taxonomy" id="2029117"/>
    <lineage>
        <taxon>Bacteria</taxon>
        <taxon>Pseudomonadati</taxon>
        <taxon>Pseudomonadota</taxon>
        <taxon>Betaproteobacteria</taxon>
        <taxon>Burkholderiales</taxon>
        <taxon>Comamonadaceae</taxon>
        <taxon>Vandammella</taxon>
    </lineage>
</organism>
<dbReference type="Gene3D" id="1.20.1250.20">
    <property type="entry name" value="MFS general substrate transporter like domains"/>
    <property type="match status" value="1"/>
</dbReference>
<feature type="transmembrane region" description="Helical" evidence="6">
    <location>
        <begin position="112"/>
        <end position="130"/>
    </location>
</feature>
<feature type="transmembrane region" description="Helical" evidence="6">
    <location>
        <begin position="257"/>
        <end position="276"/>
    </location>
</feature>
<keyword evidence="3 6" id="KW-0812">Transmembrane</keyword>
<dbReference type="RefSeq" id="WP_095550609.1">
    <property type="nucleotide sequence ID" value="NZ_NSJF01000008.1"/>
</dbReference>
<feature type="transmembrane region" description="Helical" evidence="6">
    <location>
        <begin position="53"/>
        <end position="71"/>
    </location>
</feature>
<name>A0A2A2A6T6_9BURK</name>
<keyword evidence="4 6" id="KW-1133">Transmembrane helix</keyword>
<dbReference type="Pfam" id="PF07690">
    <property type="entry name" value="MFS_1"/>
    <property type="match status" value="1"/>
</dbReference>
<dbReference type="InterPro" id="IPR050189">
    <property type="entry name" value="MFS_Efflux_Transporters"/>
</dbReference>
<gene>
    <name evidence="8" type="ORF">CK620_12650</name>
</gene>
<sequence length="407" mass="42606">MAAWENQATAPDCSLSMFRLLGVCAFTSMAAMRLCDAMLPALAEDFGVSTGQASYAISGFAVAYGVLQLFYGLMGERYGTVQMVGYASCASAIGCVAAALAPSLAWLVAGRILMGATAAGIVPMAMAWVGSHFSYSERSGALAKLSGAVVCGMMFGQLFGALAAALFDWRLAFASTGLAFLLSGMALCQRVRADANASTGQSLAGVSAYCTQRPIRHVLSHPWARVILIVTGLEGALALGALSFIPAHMQACFHMTPLAAGAIVAFYGLGGLFYSCCACRLLHHGGEVAQTCFGGACLGLAWATMAWTSHWAWFVPACWLAGLGFYALHNTLQTQATQMAPTVRSTAVSLFVCTLFVGQSAGIMAAAWIVDRLGLSTVFFISSSGFVVLTGLLAWQLQQRPRPLAEA</sequence>
<accession>A0A2A2A6T6</accession>
<dbReference type="GO" id="GO:0022857">
    <property type="term" value="F:transmembrane transporter activity"/>
    <property type="evidence" value="ECO:0007669"/>
    <property type="project" value="InterPro"/>
</dbReference>
<feature type="transmembrane region" description="Helical" evidence="6">
    <location>
        <begin position="311"/>
        <end position="328"/>
    </location>
</feature>
<dbReference type="InterPro" id="IPR011701">
    <property type="entry name" value="MFS"/>
</dbReference>
<evidence type="ECO:0000256" key="1">
    <source>
        <dbReference type="ARBA" id="ARBA00004651"/>
    </source>
</evidence>
<dbReference type="CDD" id="cd17324">
    <property type="entry name" value="MFS_NepI_like"/>
    <property type="match status" value="1"/>
</dbReference>
<dbReference type="Proteomes" id="UP000217999">
    <property type="component" value="Unassembled WGS sequence"/>
</dbReference>
<evidence type="ECO:0000256" key="6">
    <source>
        <dbReference type="SAM" id="Phobius"/>
    </source>
</evidence>
<feature type="domain" description="Major facilitator superfamily (MFS) profile" evidence="7">
    <location>
        <begin position="17"/>
        <end position="402"/>
    </location>
</feature>
<evidence type="ECO:0000313" key="8">
    <source>
        <dbReference type="EMBL" id="PAT33526.1"/>
    </source>
</evidence>
<comment type="subcellular location">
    <subcellularLocation>
        <location evidence="1">Cell membrane</location>
        <topology evidence="1">Multi-pass membrane protein</topology>
    </subcellularLocation>
</comment>
<dbReference type="PANTHER" id="PTHR43124">
    <property type="entry name" value="PURINE EFFLUX PUMP PBUE"/>
    <property type="match status" value="1"/>
</dbReference>
<dbReference type="AlphaFoldDB" id="A0A2A2A6T6"/>
<protein>
    <recommendedName>
        <fullName evidence="7">Major facilitator superfamily (MFS) profile domain-containing protein</fullName>
    </recommendedName>
</protein>
<dbReference type="GO" id="GO:0005886">
    <property type="term" value="C:plasma membrane"/>
    <property type="evidence" value="ECO:0007669"/>
    <property type="project" value="UniProtKB-SubCell"/>
</dbReference>
<reference evidence="8 9" key="1">
    <citation type="submission" date="2017-08" db="EMBL/GenBank/DDBJ databases">
        <title>WGS of Clinical strains of the CDC Group NO-1 linked to zoonotic infections in humans.</title>
        <authorList>
            <person name="Bernier A.-M."/>
            <person name="Bernard K."/>
        </authorList>
    </citation>
    <scope>NUCLEOTIDE SEQUENCE [LARGE SCALE GENOMIC DNA]</scope>
    <source>
        <strain evidence="8 9">NML03-0146</strain>
    </source>
</reference>
<feature type="transmembrane region" description="Helical" evidence="6">
    <location>
        <begin position="142"/>
        <end position="165"/>
    </location>
</feature>
<evidence type="ECO:0000256" key="5">
    <source>
        <dbReference type="ARBA" id="ARBA00023136"/>
    </source>
</evidence>
<keyword evidence="5 6" id="KW-0472">Membrane</keyword>
<dbReference type="SUPFAM" id="SSF103473">
    <property type="entry name" value="MFS general substrate transporter"/>
    <property type="match status" value="1"/>
</dbReference>
<dbReference type="PANTHER" id="PTHR43124:SF3">
    <property type="entry name" value="CHLORAMPHENICOL EFFLUX PUMP RV0191"/>
    <property type="match status" value="1"/>
</dbReference>
<feature type="transmembrane region" description="Helical" evidence="6">
    <location>
        <begin position="223"/>
        <end position="245"/>
    </location>
</feature>
<dbReference type="InterPro" id="IPR020846">
    <property type="entry name" value="MFS_dom"/>
</dbReference>
<evidence type="ECO:0000256" key="4">
    <source>
        <dbReference type="ARBA" id="ARBA00022989"/>
    </source>
</evidence>
<keyword evidence="2" id="KW-1003">Cell membrane</keyword>
<feature type="transmembrane region" description="Helical" evidence="6">
    <location>
        <begin position="288"/>
        <end position="305"/>
    </location>
</feature>
<evidence type="ECO:0000256" key="3">
    <source>
        <dbReference type="ARBA" id="ARBA00022692"/>
    </source>
</evidence>
<feature type="transmembrane region" description="Helical" evidence="6">
    <location>
        <begin position="171"/>
        <end position="188"/>
    </location>
</feature>
<evidence type="ECO:0000313" key="9">
    <source>
        <dbReference type="Proteomes" id="UP000217999"/>
    </source>
</evidence>
<comment type="caution">
    <text evidence="8">The sequence shown here is derived from an EMBL/GenBank/DDBJ whole genome shotgun (WGS) entry which is preliminary data.</text>
</comment>
<dbReference type="InterPro" id="IPR036259">
    <property type="entry name" value="MFS_trans_sf"/>
</dbReference>
<evidence type="ECO:0000256" key="2">
    <source>
        <dbReference type="ARBA" id="ARBA00022475"/>
    </source>
</evidence>
<evidence type="ECO:0000259" key="7">
    <source>
        <dbReference type="PROSITE" id="PS50850"/>
    </source>
</evidence>